<evidence type="ECO:0000313" key="2">
    <source>
        <dbReference type="Proteomes" id="UP000018144"/>
    </source>
</evidence>
<gene>
    <name evidence="1" type="ORF">PCON_02469</name>
</gene>
<keyword evidence="2" id="KW-1185">Reference proteome</keyword>
<evidence type="ECO:0000313" key="1">
    <source>
        <dbReference type="EMBL" id="CCX04499.1"/>
    </source>
</evidence>
<name>U4KY45_PYROM</name>
<sequence length="60" mass="6741">MHIEAIQEMQGPSGVNSCCWLSPTEQGEDFLQALAVGLMLLQNYRAICICRPENSWMARV</sequence>
<dbReference type="EMBL" id="HF935206">
    <property type="protein sequence ID" value="CCX04499.1"/>
    <property type="molecule type" value="Genomic_DNA"/>
</dbReference>
<organism evidence="1 2">
    <name type="scientific">Pyronema omphalodes (strain CBS 100304)</name>
    <name type="common">Pyronema confluens</name>
    <dbReference type="NCBI Taxonomy" id="1076935"/>
    <lineage>
        <taxon>Eukaryota</taxon>
        <taxon>Fungi</taxon>
        <taxon>Dikarya</taxon>
        <taxon>Ascomycota</taxon>
        <taxon>Pezizomycotina</taxon>
        <taxon>Pezizomycetes</taxon>
        <taxon>Pezizales</taxon>
        <taxon>Pyronemataceae</taxon>
        <taxon>Pyronema</taxon>
    </lineage>
</organism>
<proteinExistence type="predicted"/>
<protein>
    <submittedName>
        <fullName evidence="1">Uncharacterized protein</fullName>
    </submittedName>
</protein>
<reference evidence="1 2" key="1">
    <citation type="journal article" date="2013" name="PLoS Genet.">
        <title>The genome and development-dependent transcriptomes of Pyronema confluens: a window into fungal evolution.</title>
        <authorList>
            <person name="Traeger S."/>
            <person name="Altegoer F."/>
            <person name="Freitag M."/>
            <person name="Gabaldon T."/>
            <person name="Kempken F."/>
            <person name="Kumar A."/>
            <person name="Marcet-Houben M."/>
            <person name="Poggeler S."/>
            <person name="Stajich J.E."/>
            <person name="Nowrousian M."/>
        </authorList>
    </citation>
    <scope>NUCLEOTIDE SEQUENCE [LARGE SCALE GENOMIC DNA]</scope>
    <source>
        <strain evidence="2">CBS 100304</strain>
        <tissue evidence="1">Vegetative mycelium</tissue>
    </source>
</reference>
<dbReference type="AlphaFoldDB" id="U4KY45"/>
<dbReference type="Proteomes" id="UP000018144">
    <property type="component" value="Unassembled WGS sequence"/>
</dbReference>
<accession>U4KY45</accession>